<dbReference type="InterPro" id="IPR027417">
    <property type="entry name" value="P-loop_NTPase"/>
</dbReference>
<dbReference type="STRING" id="166423.A0A0M9A2U3"/>
<dbReference type="Proteomes" id="UP000053105">
    <property type="component" value="Unassembled WGS sequence"/>
</dbReference>
<protein>
    <submittedName>
        <fullName evidence="1">Ras-related protein Rab-27A</fullName>
    </submittedName>
</protein>
<accession>A0A0M9A2U3</accession>
<dbReference type="PRINTS" id="PR00449">
    <property type="entry name" value="RASTRNSFRMNG"/>
</dbReference>
<evidence type="ECO:0000313" key="2">
    <source>
        <dbReference type="Proteomes" id="UP000053105"/>
    </source>
</evidence>
<reference evidence="1 2" key="1">
    <citation type="submission" date="2015-07" db="EMBL/GenBank/DDBJ databases">
        <title>The genome of Melipona quadrifasciata.</title>
        <authorList>
            <person name="Pan H."/>
            <person name="Kapheim K."/>
        </authorList>
    </citation>
    <scope>NUCLEOTIDE SEQUENCE [LARGE SCALE GENOMIC DNA]</scope>
    <source>
        <strain evidence="1">0111107301</strain>
        <tissue evidence="1">Whole body</tissue>
    </source>
</reference>
<dbReference type="AlphaFoldDB" id="A0A0M9A2U3"/>
<name>A0A0M9A2U3_9HYME</name>
<sequence length="356" mass="41503">MVVNVLRTHAYCEDPDIILCGNKSDLEDKRVVSEHKARELAEKHGVNCKVPAKIQITEKDKESECAILLSLVYLETSAATGQNVARAVEILLDRVMRRMETSVDKSLLPHQRLKNTGQLDEIAYYQFEARDDRARKRINRRFLIKAIQAKCSSLTAQTLSRTQFTVPIGEEQAAKRRFRIFFRKISKRRKLEKKQNRSIMAGLRFSEIGAVQATLLPLIAPTSCVTNQTIRFYEKMEVKLQQINKLDYASVSFCNFVADTVFYPKTWQMLRILEIKVESKLTMIENLETGRWYESVKDMLWEDFRRLKKEAFVRNWRTGQSGFRGRQRFDERLKAAFGQRPGTRLMVDYQNNSDRS</sequence>
<dbReference type="PROSITE" id="PS51419">
    <property type="entry name" value="RAB"/>
    <property type="match status" value="1"/>
</dbReference>
<proteinExistence type="predicted"/>
<dbReference type="GO" id="GO:0005525">
    <property type="term" value="F:GTP binding"/>
    <property type="evidence" value="ECO:0007669"/>
    <property type="project" value="InterPro"/>
</dbReference>
<dbReference type="Pfam" id="PF00071">
    <property type="entry name" value="Ras"/>
    <property type="match status" value="1"/>
</dbReference>
<dbReference type="Gene3D" id="3.40.50.300">
    <property type="entry name" value="P-loop containing nucleotide triphosphate hydrolases"/>
    <property type="match status" value="1"/>
</dbReference>
<dbReference type="OrthoDB" id="9989112at2759"/>
<organism evidence="1 2">
    <name type="scientific">Melipona quadrifasciata</name>
    <dbReference type="NCBI Taxonomy" id="166423"/>
    <lineage>
        <taxon>Eukaryota</taxon>
        <taxon>Metazoa</taxon>
        <taxon>Ecdysozoa</taxon>
        <taxon>Arthropoda</taxon>
        <taxon>Hexapoda</taxon>
        <taxon>Insecta</taxon>
        <taxon>Pterygota</taxon>
        <taxon>Neoptera</taxon>
        <taxon>Endopterygota</taxon>
        <taxon>Hymenoptera</taxon>
        <taxon>Apocrita</taxon>
        <taxon>Aculeata</taxon>
        <taxon>Apoidea</taxon>
        <taxon>Anthophila</taxon>
        <taxon>Apidae</taxon>
        <taxon>Melipona</taxon>
    </lineage>
</organism>
<dbReference type="EMBL" id="KQ435753">
    <property type="protein sequence ID" value="KOX76130.1"/>
    <property type="molecule type" value="Genomic_DNA"/>
</dbReference>
<keyword evidence="2" id="KW-1185">Reference proteome</keyword>
<dbReference type="SMART" id="SM00175">
    <property type="entry name" value="RAB"/>
    <property type="match status" value="1"/>
</dbReference>
<dbReference type="GO" id="GO:0003924">
    <property type="term" value="F:GTPase activity"/>
    <property type="evidence" value="ECO:0007669"/>
    <property type="project" value="InterPro"/>
</dbReference>
<gene>
    <name evidence="1" type="ORF">WN51_11846</name>
</gene>
<evidence type="ECO:0000313" key="1">
    <source>
        <dbReference type="EMBL" id="KOX76130.1"/>
    </source>
</evidence>
<dbReference type="SUPFAM" id="SSF52540">
    <property type="entry name" value="P-loop containing nucleoside triphosphate hydrolases"/>
    <property type="match status" value="1"/>
</dbReference>
<dbReference type="InterPro" id="IPR001806">
    <property type="entry name" value="Small_GTPase"/>
</dbReference>